<sequence length="1253" mass="136213">MAASSSTAPSTTPVHSHPLLADEPPSRSGRHTRPAVKHDALSPIDNGDARPSPNYFTLKAQLQERAEAGSRHPSATWDGSVRGYGVGKADKRGGEGNRRNPLATLWDSPEAEREAPLFVVGSSKDSQDSLSRAAELVTDDVGLTPEAAANILATPWHDYSDEAVQSAIASLSHSDSPASASGHPYHSALRVLSSATHNLTRIRRELEDARRLLQEKEVARRKRANELMKELQPSEQEVARRLLQCLFTDDDEGGRQLVYKSLTETLSEAIQDEVMLVRSDDTHEGSTPMASRITITPPAEDDAAASASEADDAQSVALSYNSMPADDSSTHSVGNTSQKAPSIDTLASSRSERSLMSDWMGTWWGKGKTKNGRPLLPPSEEDSKEDAPSDSEPLSPNEVEDEDSPLSPVTPGTPVTKNVRRKGGGRSVFGTLGFSILNPSFTTPSKKRRNLSVSDITSFEPSSDATHARSRSTVNSTIASPVGDALAMPTPVLPSVTTDLQPSISSSPVPSTVSPYIQGEIPPQGSSLRAIVHATRVMTTDAGSILADGGRDTGPLVARLALELVKHAREVALDIRELPKEKRERKVERANALDRTKPKATLSKSTSDVAGALNQALQITDDTRRPVQSRKASFAGPMLASPQTLFGNLLPQSSKRPAAPSETGARHAATNSQDAQNQPGPSSPAVLPARKLASVPLESIIPVTAKPPTEYLSRNYTPLTARNFRPSIPLPNAAARFSLYHDDRSHQPLTDRFGFMYDVSQYDALLLIRAYKCGNTAPACLTGIKIADRSEDNEWSDDEDGPVVVIVKDHCDCKGELITEATDAQSGQISLTRASTVDSSGTAQSRPALHLMLTSILAVDADTPRHICANVIRRLLEQLTDLHDQRQVSQRKDWDLYVKQRRKAVAAGMKAAPAMATSASGVGAAAILGLGTSIAEDELSHSEGLIGFAQLGLSSYRDQRRELDRLVRSGIPLAYRSKLWLECSGGLEMREPGLFTDLLAEVDADGSVVREIEKDVGRTMPLNVFFGGDGAGVEKLRRVLTAYSRRNPSVGYCQGMNLVASTLLLVHADEEEAFWVLTAIIERILPEDFFSPSLLPSRACPLVLLDYVRELLPKVYSHLVQLGIDLPAICFSWFLSLFTDCLPVETLFRVWDLFMVDGLDVLFRIALSILRINEKELLRCESIPAAYVALESLPTRMWQPDKLLQVCVYYSIVPLITEQGLSQLEADLRSYIVHADIVKKRDRHIAELVQAIV</sequence>
<organism evidence="4 5">
    <name type="scientific">Hericium alpestre</name>
    <dbReference type="NCBI Taxonomy" id="135208"/>
    <lineage>
        <taxon>Eukaryota</taxon>
        <taxon>Fungi</taxon>
        <taxon>Dikarya</taxon>
        <taxon>Basidiomycota</taxon>
        <taxon>Agaricomycotina</taxon>
        <taxon>Agaricomycetes</taxon>
        <taxon>Russulales</taxon>
        <taxon>Hericiaceae</taxon>
        <taxon>Hericium</taxon>
    </lineage>
</organism>
<comment type="caution">
    <text evidence="4">The sequence shown here is derived from an EMBL/GenBank/DDBJ whole genome shotgun (WGS) entry which is preliminary data.</text>
</comment>
<keyword evidence="5" id="KW-1185">Reference proteome</keyword>
<dbReference type="PANTHER" id="PTHR47219">
    <property type="entry name" value="RAB GTPASE-ACTIVATING PROTEIN 1-LIKE"/>
    <property type="match status" value="1"/>
</dbReference>
<feature type="compositionally biased region" description="Basic and acidic residues" evidence="2">
    <location>
        <begin position="582"/>
        <end position="597"/>
    </location>
</feature>
<dbReference type="Proteomes" id="UP000298061">
    <property type="component" value="Unassembled WGS sequence"/>
</dbReference>
<dbReference type="SMART" id="SM00164">
    <property type="entry name" value="TBC"/>
    <property type="match status" value="1"/>
</dbReference>
<dbReference type="InterPro" id="IPR050302">
    <property type="entry name" value="Rab_GAP_TBC_domain"/>
</dbReference>
<feature type="compositionally biased region" description="Basic and acidic residues" evidence="2">
    <location>
        <begin position="88"/>
        <end position="98"/>
    </location>
</feature>
<dbReference type="Gene3D" id="1.10.472.80">
    <property type="entry name" value="Ypt/Rab-GAP domain of gyp1p, domain 3"/>
    <property type="match status" value="1"/>
</dbReference>
<evidence type="ECO:0000313" key="5">
    <source>
        <dbReference type="Proteomes" id="UP000298061"/>
    </source>
</evidence>
<dbReference type="GO" id="GO:0005096">
    <property type="term" value="F:GTPase activator activity"/>
    <property type="evidence" value="ECO:0007669"/>
    <property type="project" value="TreeGrafter"/>
</dbReference>
<feature type="coiled-coil region" evidence="1">
    <location>
        <begin position="192"/>
        <end position="222"/>
    </location>
</feature>
<evidence type="ECO:0000259" key="3">
    <source>
        <dbReference type="PROSITE" id="PS50086"/>
    </source>
</evidence>
<feature type="compositionally biased region" description="Polar residues" evidence="2">
    <location>
        <begin position="669"/>
        <end position="680"/>
    </location>
</feature>
<feature type="region of interest" description="Disordered" evidence="2">
    <location>
        <begin position="582"/>
        <end position="687"/>
    </location>
</feature>
<feature type="region of interest" description="Disordered" evidence="2">
    <location>
        <begin position="1"/>
        <end position="103"/>
    </location>
</feature>
<evidence type="ECO:0000256" key="2">
    <source>
        <dbReference type="SAM" id="MobiDB-lite"/>
    </source>
</evidence>
<dbReference type="FunFam" id="1.10.8.270:FF:000026">
    <property type="entry name" value="TBC (Tre-2/Bub2/Cdc16) domain family"/>
    <property type="match status" value="1"/>
</dbReference>
<dbReference type="PROSITE" id="PS50086">
    <property type="entry name" value="TBC_RABGAP"/>
    <property type="match status" value="1"/>
</dbReference>
<dbReference type="PANTHER" id="PTHR47219:SF20">
    <property type="entry name" value="TBC1 DOMAIN FAMILY MEMBER 2B"/>
    <property type="match status" value="1"/>
</dbReference>
<dbReference type="OrthoDB" id="294251at2759"/>
<dbReference type="GO" id="GO:0031267">
    <property type="term" value="F:small GTPase binding"/>
    <property type="evidence" value="ECO:0007669"/>
    <property type="project" value="TreeGrafter"/>
</dbReference>
<dbReference type="Pfam" id="PF00566">
    <property type="entry name" value="RabGAP-TBC"/>
    <property type="match status" value="1"/>
</dbReference>
<dbReference type="EMBL" id="SFCI01000650">
    <property type="protein sequence ID" value="TFY78596.1"/>
    <property type="molecule type" value="Genomic_DNA"/>
</dbReference>
<feature type="compositionally biased region" description="Polar residues" evidence="2">
    <location>
        <begin position="641"/>
        <end position="655"/>
    </location>
</feature>
<feature type="compositionally biased region" description="Low complexity" evidence="2">
    <location>
        <begin position="1"/>
        <end position="18"/>
    </location>
</feature>
<evidence type="ECO:0000256" key="1">
    <source>
        <dbReference type="SAM" id="Coils"/>
    </source>
</evidence>
<dbReference type="AlphaFoldDB" id="A0A4Y9ZUP2"/>
<reference evidence="4 5" key="1">
    <citation type="submission" date="2019-02" db="EMBL/GenBank/DDBJ databases">
        <title>Genome sequencing of the rare red list fungi Hericium alpestre (H. flagellum).</title>
        <authorList>
            <person name="Buettner E."/>
            <person name="Kellner H."/>
        </authorList>
    </citation>
    <scope>NUCLEOTIDE SEQUENCE [LARGE SCALE GENOMIC DNA]</scope>
    <source>
        <strain evidence="4 5">DSM 108284</strain>
    </source>
</reference>
<feature type="compositionally biased region" description="Polar residues" evidence="2">
    <location>
        <begin position="330"/>
        <end position="349"/>
    </location>
</feature>
<dbReference type="InterPro" id="IPR000195">
    <property type="entry name" value="Rab-GAP-TBC_dom"/>
</dbReference>
<dbReference type="InterPro" id="IPR035969">
    <property type="entry name" value="Rab-GAP_TBC_sf"/>
</dbReference>
<name>A0A4Y9ZUP2_9AGAM</name>
<gene>
    <name evidence="4" type="ORF">EWM64_g5421</name>
</gene>
<feature type="region of interest" description="Disordered" evidence="2">
    <location>
        <begin position="321"/>
        <end position="424"/>
    </location>
</feature>
<accession>A0A4Y9ZUP2</accession>
<protein>
    <recommendedName>
        <fullName evidence="3">Rab-GAP TBC domain-containing protein</fullName>
    </recommendedName>
</protein>
<dbReference type="SUPFAM" id="SSF47923">
    <property type="entry name" value="Ypt/Rab-GAP domain of gyp1p"/>
    <property type="match status" value="2"/>
</dbReference>
<feature type="domain" description="Rab-GAP TBC" evidence="3">
    <location>
        <begin position="970"/>
        <end position="1158"/>
    </location>
</feature>
<dbReference type="STRING" id="135208.A0A4Y9ZUP2"/>
<dbReference type="Gene3D" id="1.10.8.270">
    <property type="entry name" value="putative rabgap domain of human tbc1 domain family member 14 like domains"/>
    <property type="match status" value="1"/>
</dbReference>
<proteinExistence type="predicted"/>
<keyword evidence="1" id="KW-0175">Coiled coil</keyword>
<evidence type="ECO:0000313" key="4">
    <source>
        <dbReference type="EMBL" id="TFY78596.1"/>
    </source>
</evidence>